<comment type="caution">
    <text evidence="2">The sequence shown here is derived from an EMBL/GenBank/DDBJ whole genome shotgun (WGS) entry which is preliminary data.</text>
</comment>
<organism evidence="2 3">
    <name type="scientific">Marinoscillum luteum</name>
    <dbReference type="NCBI Taxonomy" id="861051"/>
    <lineage>
        <taxon>Bacteria</taxon>
        <taxon>Pseudomonadati</taxon>
        <taxon>Bacteroidota</taxon>
        <taxon>Cytophagia</taxon>
        <taxon>Cytophagales</taxon>
        <taxon>Reichenbachiellaceae</taxon>
        <taxon>Marinoscillum</taxon>
    </lineage>
</organism>
<accession>A0ABW7N8E0</accession>
<dbReference type="SUPFAM" id="SSF51430">
    <property type="entry name" value="NAD(P)-linked oxidoreductase"/>
    <property type="match status" value="1"/>
</dbReference>
<dbReference type="RefSeq" id="WP_395417392.1">
    <property type="nucleotide sequence ID" value="NZ_JBIPKE010000016.1"/>
</dbReference>
<dbReference type="PROSITE" id="PS00062">
    <property type="entry name" value="ALDOKETO_REDUCTASE_2"/>
    <property type="match status" value="1"/>
</dbReference>
<dbReference type="Gene3D" id="3.20.20.100">
    <property type="entry name" value="NADP-dependent oxidoreductase domain"/>
    <property type="match status" value="1"/>
</dbReference>
<dbReference type="PRINTS" id="PR00069">
    <property type="entry name" value="ALDKETRDTASE"/>
</dbReference>
<feature type="domain" description="NADP-dependent oxidoreductase" evidence="1">
    <location>
        <begin position="15"/>
        <end position="285"/>
    </location>
</feature>
<keyword evidence="3" id="KW-1185">Reference proteome</keyword>
<evidence type="ECO:0000313" key="3">
    <source>
        <dbReference type="Proteomes" id="UP001610063"/>
    </source>
</evidence>
<sequence length="316" mass="36241">MKYLKFSNGDEMPMIGLGTAGIPADQAYDVIRKAIQIGYRHFDCAPIYKNQAEIGQALHDAMSDGEVTREELWVTSKLWNSDHRYNDVEPACEKTLAELQLDYLDLYLIHWPVASERGVEYPQAEEDYLAEEEAPLEDTWTGMEDCQDSELAKHIGVSNFNIEKLKLVLEDCMMPPEVNQCELHPYLPQQTLYDYCRSNKIHMVAYAPLGSPGRPENQTLDNEPFLLTEPAITEIAQKQGCTEAQALLAYGIKRKTAVIPRSTNPDRLKENLESINFSVDREDLRSLIVLTKYRYFKGDEYTIHGSPYKLTDIWEY</sequence>
<dbReference type="PIRSF" id="PIRSF000097">
    <property type="entry name" value="AKR"/>
    <property type="match status" value="1"/>
</dbReference>
<dbReference type="PROSITE" id="PS00798">
    <property type="entry name" value="ALDOKETO_REDUCTASE_1"/>
    <property type="match status" value="1"/>
</dbReference>
<name>A0ABW7N8E0_9BACT</name>
<proteinExistence type="predicted"/>
<dbReference type="PANTHER" id="PTHR11732">
    <property type="entry name" value="ALDO/KETO REDUCTASE"/>
    <property type="match status" value="1"/>
</dbReference>
<dbReference type="InterPro" id="IPR036812">
    <property type="entry name" value="NAD(P)_OxRdtase_dom_sf"/>
</dbReference>
<protein>
    <submittedName>
        <fullName evidence="2">Aldo/keto reductase</fullName>
    </submittedName>
</protein>
<dbReference type="InterPro" id="IPR018170">
    <property type="entry name" value="Aldo/ket_reductase_CS"/>
</dbReference>
<dbReference type="InterPro" id="IPR023210">
    <property type="entry name" value="NADP_OxRdtase_dom"/>
</dbReference>
<dbReference type="InterPro" id="IPR020471">
    <property type="entry name" value="AKR"/>
</dbReference>
<dbReference type="EMBL" id="JBIPKE010000016">
    <property type="protein sequence ID" value="MFH6983875.1"/>
    <property type="molecule type" value="Genomic_DNA"/>
</dbReference>
<evidence type="ECO:0000259" key="1">
    <source>
        <dbReference type="Pfam" id="PF00248"/>
    </source>
</evidence>
<dbReference type="Pfam" id="PF00248">
    <property type="entry name" value="Aldo_ket_red"/>
    <property type="match status" value="1"/>
</dbReference>
<evidence type="ECO:0000313" key="2">
    <source>
        <dbReference type="EMBL" id="MFH6983875.1"/>
    </source>
</evidence>
<reference evidence="2 3" key="1">
    <citation type="journal article" date="2013" name="Int. J. Syst. Evol. Microbiol.">
        <title>Marinoscillum luteum sp. nov., isolated from marine sediment.</title>
        <authorList>
            <person name="Cha I.T."/>
            <person name="Park S.J."/>
            <person name="Kim S.J."/>
            <person name="Kim J.G."/>
            <person name="Jung M.Y."/>
            <person name="Shin K.S."/>
            <person name="Kwon K.K."/>
            <person name="Yang S.H."/>
            <person name="Seo Y.S."/>
            <person name="Rhee S.K."/>
        </authorList>
    </citation>
    <scope>NUCLEOTIDE SEQUENCE [LARGE SCALE GENOMIC DNA]</scope>
    <source>
        <strain evidence="2 3">KCTC 23939</strain>
    </source>
</reference>
<dbReference type="Proteomes" id="UP001610063">
    <property type="component" value="Unassembled WGS sequence"/>
</dbReference>
<gene>
    <name evidence="2" type="ORF">ACHKAR_10505</name>
</gene>